<protein>
    <submittedName>
        <fullName evidence="3">Nuclease-related domain-containing protein</fullName>
    </submittedName>
</protein>
<accession>A0ABW0LGG6</accession>
<keyword evidence="1" id="KW-0472">Membrane</keyword>
<name>A0ABW0LGG6_9BACI</name>
<comment type="caution">
    <text evidence="3">The sequence shown here is derived from an EMBL/GenBank/DDBJ whole genome shotgun (WGS) entry which is preliminary data.</text>
</comment>
<reference evidence="4" key="1">
    <citation type="journal article" date="2019" name="Int. J. Syst. Evol. Microbiol.">
        <title>The Global Catalogue of Microorganisms (GCM) 10K type strain sequencing project: providing services to taxonomists for standard genome sequencing and annotation.</title>
        <authorList>
            <consortium name="The Broad Institute Genomics Platform"/>
            <consortium name="The Broad Institute Genome Sequencing Center for Infectious Disease"/>
            <person name="Wu L."/>
            <person name="Ma J."/>
        </authorList>
    </citation>
    <scope>NUCLEOTIDE SEQUENCE [LARGE SCALE GENOMIC DNA]</scope>
    <source>
        <strain evidence="4">CGMCC 1.12237</strain>
    </source>
</reference>
<proteinExistence type="predicted"/>
<keyword evidence="1" id="KW-1133">Transmembrane helix</keyword>
<feature type="domain" description="NERD" evidence="2">
    <location>
        <begin position="79"/>
        <end position="187"/>
    </location>
</feature>
<evidence type="ECO:0000259" key="2">
    <source>
        <dbReference type="Pfam" id="PF08378"/>
    </source>
</evidence>
<evidence type="ECO:0000313" key="4">
    <source>
        <dbReference type="Proteomes" id="UP001596147"/>
    </source>
</evidence>
<organism evidence="3 4">
    <name type="scientific">Lederbergia graminis</name>
    <dbReference type="NCBI Taxonomy" id="735518"/>
    <lineage>
        <taxon>Bacteria</taxon>
        <taxon>Bacillati</taxon>
        <taxon>Bacillota</taxon>
        <taxon>Bacilli</taxon>
        <taxon>Bacillales</taxon>
        <taxon>Bacillaceae</taxon>
        <taxon>Lederbergia</taxon>
    </lineage>
</organism>
<dbReference type="Pfam" id="PF08378">
    <property type="entry name" value="NERD"/>
    <property type="match status" value="1"/>
</dbReference>
<keyword evidence="1" id="KW-0812">Transmembrane</keyword>
<feature type="transmembrane region" description="Helical" evidence="1">
    <location>
        <begin position="21"/>
        <end position="38"/>
    </location>
</feature>
<keyword evidence="4" id="KW-1185">Reference proteome</keyword>
<feature type="transmembrane region" description="Helical" evidence="1">
    <location>
        <begin position="44"/>
        <end position="64"/>
    </location>
</feature>
<dbReference type="InterPro" id="IPR011528">
    <property type="entry name" value="NERD"/>
</dbReference>
<dbReference type="EMBL" id="JBHSMC010000003">
    <property type="protein sequence ID" value="MFC5464087.1"/>
    <property type="molecule type" value="Genomic_DNA"/>
</dbReference>
<gene>
    <name evidence="3" type="ORF">ACFPM4_04870</name>
</gene>
<sequence>MAVLYRSKNTEAQNKQSFNRQNLITLIVLLFVFIIIGLGVQGTLLSFSGVIVVVIILAIIYRIVRIGRTSVDLELEKKRLRSFADLPDSYHVFQGAYVEFEGRSYSCDYFVISPSCCFAIMEERSPGRFEGNTDYDIWTIINEEKGREVKKEVYFATSILRQQTYHAAEMLKSEAMAMWVQGIVYFSNKHSSAKGTGKNTKVIDDKQKLHQYITSFSPPFKPNPGSFEKAIKLIKKRSKAKRLL</sequence>
<dbReference type="RefSeq" id="WP_382348396.1">
    <property type="nucleotide sequence ID" value="NZ_JBHSMC010000003.1"/>
</dbReference>
<dbReference type="Proteomes" id="UP001596147">
    <property type="component" value="Unassembled WGS sequence"/>
</dbReference>
<evidence type="ECO:0000256" key="1">
    <source>
        <dbReference type="SAM" id="Phobius"/>
    </source>
</evidence>
<evidence type="ECO:0000313" key="3">
    <source>
        <dbReference type="EMBL" id="MFC5464087.1"/>
    </source>
</evidence>